<reference evidence="1" key="2">
    <citation type="journal article" date="2015" name="Fish Shellfish Immunol.">
        <title>Early steps in the European eel (Anguilla anguilla)-Vibrio vulnificus interaction in the gills: Role of the RtxA13 toxin.</title>
        <authorList>
            <person name="Callol A."/>
            <person name="Pajuelo D."/>
            <person name="Ebbesson L."/>
            <person name="Teles M."/>
            <person name="MacKenzie S."/>
            <person name="Amaro C."/>
        </authorList>
    </citation>
    <scope>NUCLEOTIDE SEQUENCE</scope>
</reference>
<evidence type="ECO:0000313" key="1">
    <source>
        <dbReference type="EMBL" id="JAH05300.1"/>
    </source>
</evidence>
<proteinExistence type="predicted"/>
<name>A0A0E9PMK8_ANGAN</name>
<sequence>MICIHSYIYKGAQPVLENYYCVTRVGSFV</sequence>
<organism evidence="1">
    <name type="scientific">Anguilla anguilla</name>
    <name type="common">European freshwater eel</name>
    <name type="synonym">Muraena anguilla</name>
    <dbReference type="NCBI Taxonomy" id="7936"/>
    <lineage>
        <taxon>Eukaryota</taxon>
        <taxon>Metazoa</taxon>
        <taxon>Chordata</taxon>
        <taxon>Craniata</taxon>
        <taxon>Vertebrata</taxon>
        <taxon>Euteleostomi</taxon>
        <taxon>Actinopterygii</taxon>
        <taxon>Neopterygii</taxon>
        <taxon>Teleostei</taxon>
        <taxon>Anguilliformes</taxon>
        <taxon>Anguillidae</taxon>
        <taxon>Anguilla</taxon>
    </lineage>
</organism>
<dbReference type="AlphaFoldDB" id="A0A0E9PMK8"/>
<protein>
    <submittedName>
        <fullName evidence="1">Uncharacterized protein</fullName>
    </submittedName>
</protein>
<accession>A0A0E9PMK8</accession>
<dbReference type="EMBL" id="GBXM01103277">
    <property type="protein sequence ID" value="JAH05300.1"/>
    <property type="molecule type" value="Transcribed_RNA"/>
</dbReference>
<reference evidence="1" key="1">
    <citation type="submission" date="2014-11" db="EMBL/GenBank/DDBJ databases">
        <authorList>
            <person name="Amaro Gonzalez C."/>
        </authorList>
    </citation>
    <scope>NUCLEOTIDE SEQUENCE</scope>
</reference>